<dbReference type="Proteomes" id="UP000749309">
    <property type="component" value="Unassembled WGS sequence"/>
</dbReference>
<feature type="region of interest" description="Disordered" evidence="1">
    <location>
        <begin position="1"/>
        <end position="44"/>
    </location>
</feature>
<evidence type="ECO:0000256" key="1">
    <source>
        <dbReference type="SAM" id="MobiDB-lite"/>
    </source>
</evidence>
<dbReference type="EMBL" id="JAAQVJ010000039">
    <property type="protein sequence ID" value="KAF3898341.1"/>
    <property type="molecule type" value="Genomic_DNA"/>
</dbReference>
<proteinExistence type="predicted"/>
<name>A0A9P4YKM7_9EURO</name>
<organism evidence="2 3">
    <name type="scientific">Trichophyton interdigitale</name>
    <dbReference type="NCBI Taxonomy" id="101480"/>
    <lineage>
        <taxon>Eukaryota</taxon>
        <taxon>Fungi</taxon>
        <taxon>Dikarya</taxon>
        <taxon>Ascomycota</taxon>
        <taxon>Pezizomycotina</taxon>
        <taxon>Eurotiomycetes</taxon>
        <taxon>Eurotiomycetidae</taxon>
        <taxon>Onygenales</taxon>
        <taxon>Arthrodermataceae</taxon>
        <taxon>Trichophyton</taxon>
    </lineage>
</organism>
<feature type="compositionally biased region" description="Acidic residues" evidence="1">
    <location>
        <begin position="23"/>
        <end position="42"/>
    </location>
</feature>
<comment type="caution">
    <text evidence="2">The sequence shown here is derived from an EMBL/GenBank/DDBJ whole genome shotgun (WGS) entry which is preliminary data.</text>
</comment>
<protein>
    <submittedName>
        <fullName evidence="2">Uncharacterized protein</fullName>
    </submittedName>
</protein>
<accession>A0A9P4YKM7</accession>
<sequence length="475" mass="55333">MTDSLPKDQEEDNEKDKEYKEEDKEDKEDDENEENEENEAEEKFDPTLCAMLYNRLIRIGFHGSNREQEGESLRTNWFEVWKSDPKVEKCRERFCEPLVKFLEQIEIVVRKDGSAPYHDVLIYNYKSIMSPTGIDDDLGLGGLKDAGYDCICLFSTNMASVPHRLGLVMDLDDLLVRYLPSFSCHYDFEDTRRWYTLEDVLLKLNCMAEIGKYVPIIRDNEVRSTMEPGWKAVPWTDSILNETLAAWEDLVNTITARLPDHYSKGDTPSEPEQLAQEDIIPSSIRGFTRGFLLRALKPPFKFIAPGLTVYDYRSPPPPIPMKRDRDETMIYATPYQEMRGAVHHSPIILFPFEESVEAELAGLWILPEEDWADSIRLVLPYELKEFPTARRMFYMQNRTNLFQSPECPLYDDHHTSLRTLLIFWKELVEKGIWTVGAEGIEGGKDFYRQAEDKEKGDWFDVGECFEFPPQVEIHL</sequence>
<dbReference type="AlphaFoldDB" id="A0A9P4YKM7"/>
<reference evidence="2" key="1">
    <citation type="submission" date="2020-03" db="EMBL/GenBank/DDBJ databases">
        <title>Whole Genome Sequence of Trichophyton interdigitale from India.</title>
        <authorList>
            <person name="Kumar P."/>
        </authorList>
    </citation>
    <scope>NUCLEOTIDE SEQUENCE</scope>
    <source>
        <strain evidence="2">UCMS-IGIB-CI14</strain>
    </source>
</reference>
<gene>
    <name evidence="2" type="ORF">GY632_1839</name>
</gene>
<evidence type="ECO:0000313" key="3">
    <source>
        <dbReference type="Proteomes" id="UP000749309"/>
    </source>
</evidence>
<evidence type="ECO:0000313" key="2">
    <source>
        <dbReference type="EMBL" id="KAF3898341.1"/>
    </source>
</evidence>
<feature type="compositionally biased region" description="Basic and acidic residues" evidence="1">
    <location>
        <begin position="1"/>
        <end position="22"/>
    </location>
</feature>